<name>A0ABY1N8Y5_9FLAO</name>
<proteinExistence type="predicted"/>
<feature type="signal peptide" evidence="1">
    <location>
        <begin position="1"/>
        <end position="18"/>
    </location>
</feature>
<protein>
    <submittedName>
        <fullName evidence="2">Uncharacterized protein</fullName>
    </submittedName>
</protein>
<sequence>MKKIVILTAAFIAVAAKSQILTNSAPVSGITNSSVILDASTNYSAEAGESNNKHKGIVIPSVDLVKFEFDLSLANGITFPTYFDGMIVYNRATGTTLTSGNRSSTATAVSPGYYYFYNPNGASNGNVKGGEWRAMGGMTSIGADTTNDAWINEASTNAVKLGTKSDGTARAAGADFVAKDDGSVGIGTNLPKATLDVTANTRDGSKPEGFIAPRLTGDEIKAGDPQYDIPQTGTIVYATSAPTNPKTFKTSGITEAGYYYFDGAVWKSLGMGNTNIPSVVADCNMNGFTGSYTNGTAMTAANKFTVTITNNSFSTATIAFQASDLIVSGIPGITVASVTPSTATLISGQSQLVEYTLSGTPTSSGTLTGSWTKLVLNCSKTVTVIQPPITSLDCAGAVKNGVLVRAIEATGVSFVIGYGGGDGSAYSGQTISSTGVTGLTATLAAGNFAVGAGSLTYTVTGTPASAGTASFAINIGGKSCTLTIPVSNAPTITCGSITQSPAGALVSNTAYTGTYTLSYTGATVGAGYPAQTFTVNGLTLQRSAGTFTSASGTITYNLSGTYTGANNGIVTFNPSLAGTTCNVVYGDALRGALSTAGCASCNAYDAAGVNDWVQITATEYAAIANTANVPGSYRIGQANAQMNTSSLTNPFSGHTVVSNDTDARVPANSYVIGFSLRTASGNGSGNRVKVSASQKSGFVNMGNAFSIRGGGRVYFVCKRPTTTTPNTSGNGYFGSYVTVTTYSTIVGSNTYWFNYPSGGNVSSVNFRQNQWGGSFGVFLQQGITTTTKSW</sequence>
<dbReference type="Proteomes" id="UP001157960">
    <property type="component" value="Unassembled WGS sequence"/>
</dbReference>
<dbReference type="EMBL" id="FXTZ01000001">
    <property type="protein sequence ID" value="SMP03634.1"/>
    <property type="molecule type" value="Genomic_DNA"/>
</dbReference>
<reference evidence="2 3" key="1">
    <citation type="submission" date="2017-05" db="EMBL/GenBank/DDBJ databases">
        <authorList>
            <person name="Varghese N."/>
            <person name="Submissions S."/>
        </authorList>
    </citation>
    <scope>NUCLEOTIDE SEQUENCE [LARGE SCALE GENOMIC DNA]</scope>
    <source>
        <strain evidence="2 3">DSM 28214</strain>
    </source>
</reference>
<accession>A0ABY1N8Y5</accession>
<gene>
    <name evidence="2" type="ORF">SAMN06264346_101213</name>
</gene>
<keyword evidence="1" id="KW-0732">Signal</keyword>
<feature type="chain" id="PRO_5045424486" evidence="1">
    <location>
        <begin position="19"/>
        <end position="790"/>
    </location>
</feature>
<evidence type="ECO:0000313" key="2">
    <source>
        <dbReference type="EMBL" id="SMP03634.1"/>
    </source>
</evidence>
<organism evidence="2 3">
    <name type="scientific">Chryseobacterium profundimaris</name>
    <dbReference type="NCBI Taxonomy" id="1387275"/>
    <lineage>
        <taxon>Bacteria</taxon>
        <taxon>Pseudomonadati</taxon>
        <taxon>Bacteroidota</taxon>
        <taxon>Flavobacteriia</taxon>
        <taxon>Flavobacteriales</taxon>
        <taxon>Weeksellaceae</taxon>
        <taxon>Chryseobacterium group</taxon>
        <taxon>Chryseobacterium</taxon>
    </lineage>
</organism>
<comment type="caution">
    <text evidence="2">The sequence shown here is derived from an EMBL/GenBank/DDBJ whole genome shotgun (WGS) entry which is preliminary data.</text>
</comment>
<evidence type="ECO:0000256" key="1">
    <source>
        <dbReference type="SAM" id="SignalP"/>
    </source>
</evidence>
<evidence type="ECO:0000313" key="3">
    <source>
        <dbReference type="Proteomes" id="UP001157960"/>
    </source>
</evidence>
<dbReference type="RefSeq" id="WP_283420612.1">
    <property type="nucleotide sequence ID" value="NZ_FXTZ01000001.1"/>
</dbReference>
<keyword evidence="3" id="KW-1185">Reference proteome</keyword>